<feature type="region of interest" description="Disordered" evidence="1">
    <location>
        <begin position="1"/>
        <end position="71"/>
    </location>
</feature>
<reference evidence="2" key="1">
    <citation type="journal article" date="2022" name="Int. J. Mol. Sci.">
        <title>Draft Genome of Tanacetum Coccineum: Genomic Comparison of Closely Related Tanacetum-Family Plants.</title>
        <authorList>
            <person name="Yamashiro T."/>
            <person name="Shiraishi A."/>
            <person name="Nakayama K."/>
            <person name="Satake H."/>
        </authorList>
    </citation>
    <scope>NUCLEOTIDE SEQUENCE</scope>
</reference>
<keyword evidence="3" id="KW-1185">Reference proteome</keyword>
<sequence length="141" mass="15289">DSGAVDMYATMDNLENGLSNPEKSDTSFDETPSSDDRSSGGPSSDETYYDDSTKKPKTTARKGPTKDSLKWYDNTTDEDIAKFEVASKSKGSSSKPKKGSKIISICRIGGIRYGVLGLLDMGSTIIWNIHKSPLNTAYGLF</sequence>
<name>A0ABQ4ZX93_9ASTR</name>
<dbReference type="EMBL" id="BQNB010011745">
    <property type="protein sequence ID" value="GJS94610.1"/>
    <property type="molecule type" value="Genomic_DNA"/>
</dbReference>
<dbReference type="Proteomes" id="UP001151760">
    <property type="component" value="Unassembled WGS sequence"/>
</dbReference>
<feature type="non-terminal residue" evidence="2">
    <location>
        <position position="1"/>
    </location>
</feature>
<proteinExistence type="predicted"/>
<comment type="caution">
    <text evidence="2">The sequence shown here is derived from an EMBL/GenBank/DDBJ whole genome shotgun (WGS) entry which is preliminary data.</text>
</comment>
<reference evidence="2" key="2">
    <citation type="submission" date="2022-01" db="EMBL/GenBank/DDBJ databases">
        <authorList>
            <person name="Yamashiro T."/>
            <person name="Shiraishi A."/>
            <person name="Satake H."/>
            <person name="Nakayama K."/>
        </authorList>
    </citation>
    <scope>NUCLEOTIDE SEQUENCE</scope>
</reference>
<organism evidence="2 3">
    <name type="scientific">Tanacetum coccineum</name>
    <dbReference type="NCBI Taxonomy" id="301880"/>
    <lineage>
        <taxon>Eukaryota</taxon>
        <taxon>Viridiplantae</taxon>
        <taxon>Streptophyta</taxon>
        <taxon>Embryophyta</taxon>
        <taxon>Tracheophyta</taxon>
        <taxon>Spermatophyta</taxon>
        <taxon>Magnoliopsida</taxon>
        <taxon>eudicotyledons</taxon>
        <taxon>Gunneridae</taxon>
        <taxon>Pentapetalae</taxon>
        <taxon>asterids</taxon>
        <taxon>campanulids</taxon>
        <taxon>Asterales</taxon>
        <taxon>Asteraceae</taxon>
        <taxon>Asteroideae</taxon>
        <taxon>Anthemideae</taxon>
        <taxon>Anthemidinae</taxon>
        <taxon>Tanacetum</taxon>
    </lineage>
</organism>
<gene>
    <name evidence="2" type="ORF">Tco_0801578</name>
</gene>
<evidence type="ECO:0000313" key="3">
    <source>
        <dbReference type="Proteomes" id="UP001151760"/>
    </source>
</evidence>
<accession>A0ABQ4ZX93</accession>
<protein>
    <submittedName>
        <fullName evidence="2">Uncharacterized protein</fullName>
    </submittedName>
</protein>
<evidence type="ECO:0000313" key="2">
    <source>
        <dbReference type="EMBL" id="GJS94610.1"/>
    </source>
</evidence>
<evidence type="ECO:0000256" key="1">
    <source>
        <dbReference type="SAM" id="MobiDB-lite"/>
    </source>
</evidence>